<dbReference type="PANTHER" id="PTHR30313">
    <property type="entry name" value="DNA PRIMASE"/>
    <property type="match status" value="1"/>
</dbReference>
<dbReference type="Proteomes" id="UP000226094">
    <property type="component" value="Segment"/>
</dbReference>
<name>A0A1I9S7W3_9CAUD</name>
<evidence type="ECO:0000313" key="2">
    <source>
        <dbReference type="EMBL" id="AOZ62869.1"/>
    </source>
</evidence>
<evidence type="ECO:0000259" key="1">
    <source>
        <dbReference type="SMART" id="SM00493"/>
    </source>
</evidence>
<dbReference type="GO" id="GO:0006269">
    <property type="term" value="P:DNA replication, synthesis of primer"/>
    <property type="evidence" value="ECO:0007669"/>
    <property type="project" value="TreeGrafter"/>
</dbReference>
<evidence type="ECO:0000313" key="3">
    <source>
        <dbReference type="Proteomes" id="UP000226094"/>
    </source>
</evidence>
<dbReference type="EMBL" id="KX712237">
    <property type="protein sequence ID" value="AOZ62869.1"/>
    <property type="molecule type" value="Genomic_DNA"/>
</dbReference>
<dbReference type="CDD" id="cd01029">
    <property type="entry name" value="TOPRIM_primases"/>
    <property type="match status" value="1"/>
</dbReference>
<gene>
    <name evidence="2" type="ORF">SEA_PARTRIDGE_47</name>
</gene>
<dbReference type="Pfam" id="PF13155">
    <property type="entry name" value="Toprim_2"/>
    <property type="match status" value="1"/>
</dbReference>
<dbReference type="SMART" id="SM00493">
    <property type="entry name" value="TOPRIM"/>
    <property type="match status" value="1"/>
</dbReference>
<dbReference type="InterPro" id="IPR050219">
    <property type="entry name" value="DnaG_primase"/>
</dbReference>
<dbReference type="InterPro" id="IPR006171">
    <property type="entry name" value="TOPRIM_dom"/>
</dbReference>
<protein>
    <submittedName>
        <fullName evidence="2">DNA primase</fullName>
    </submittedName>
</protein>
<sequence length="219" mass="24372">MQKLSESQRSYLQEATTRYAQALPGSPAEEYIASRGFLEPSVEDSIGKFRLGYVEDPLPGHDMYRGFLAIPYLRWHPRRGWNVVSMRFRCIEDHKHQGHGKYMTAPGDTPRLYNTPALLQPVPAVGITEGELDALTATLYGIPTVGVPGAQSWKPHFRGPFLGYREVFVFTDGDDAGRAFAETIGKSLPNARIIPCPEGEDVNSLVMSEGPQALHERIE</sequence>
<feature type="domain" description="Toprim" evidence="1">
    <location>
        <begin position="123"/>
        <end position="193"/>
    </location>
</feature>
<organism evidence="2 3">
    <name type="scientific">Rhodococcus phage Partridge</name>
    <dbReference type="NCBI Taxonomy" id="1897441"/>
    <lineage>
        <taxon>Viruses</taxon>
        <taxon>Duplodnaviria</taxon>
        <taxon>Heunggongvirae</taxon>
        <taxon>Uroviricota</taxon>
        <taxon>Caudoviricetes</taxon>
        <taxon>Rerduovirus</taxon>
        <taxon>Rhodococcus virus Takoda</taxon>
    </lineage>
</organism>
<accession>A0A1I9S7W3</accession>
<dbReference type="PANTHER" id="PTHR30313:SF2">
    <property type="entry name" value="DNA PRIMASE"/>
    <property type="match status" value="1"/>
</dbReference>
<dbReference type="Gene3D" id="3.40.1360.10">
    <property type="match status" value="1"/>
</dbReference>
<dbReference type="SUPFAM" id="SSF56731">
    <property type="entry name" value="DNA primase core"/>
    <property type="match status" value="1"/>
</dbReference>
<reference evidence="2 3" key="1">
    <citation type="submission" date="2016-08" db="EMBL/GenBank/DDBJ databases">
        <authorList>
            <person name="Hancock A.M."/>
            <person name="Richers M.J."/>
            <person name="Aulds L.B."/>
            <person name="Broadway M.L."/>
            <person name="Bryant E.N."/>
            <person name="Carroll B.M."/>
            <person name="Cheathem S.K."/>
            <person name="Crawford M.B."/>
            <person name="Dicus A.P."/>
            <person name="Gates S.D."/>
            <person name="Hawkins J.N."/>
            <person name="Jeansonne R.S."/>
            <person name="Jester R.T."/>
            <person name="Kim M.J."/>
            <person name="Lambert S.B."/>
            <person name="May H.R."/>
            <person name="Nguyen A.V."/>
            <person name="Patel A.S."/>
            <person name="Pham P."/>
            <person name="Robinson K.L."/>
            <person name="Sharma S."/>
            <person name="Shrestha S."/>
            <person name="Skains R.G."/>
            <person name="Johnson L."/>
            <person name="Duong Q.-N."/>
            <person name="Jeanfreau V.G."/>
            <person name="Alonzo F.L."/>
            <person name="Wiedemeier A.M.D."/>
            <person name="Gissendanner C.R."/>
            <person name="Findley A.M."/>
            <person name="Bollivar D."/>
            <person name="Garlena R.A."/>
            <person name="Russell D.A."/>
            <person name="Pope W.H."/>
            <person name="Jacobs-Sera D."/>
            <person name="Hendrix R.W."/>
            <person name="Hatfull G.F."/>
        </authorList>
    </citation>
    <scope>NUCLEOTIDE SEQUENCE [LARGE SCALE GENOMIC DNA]</scope>
</reference>
<dbReference type="InterPro" id="IPR034154">
    <property type="entry name" value="TOPRIM_DnaG/twinkle"/>
</dbReference>
<proteinExistence type="predicted"/>